<dbReference type="PANTHER" id="PTHR39209:SF2">
    <property type="entry name" value="CYTOPLASMIC PROTEIN"/>
    <property type="match status" value="1"/>
</dbReference>
<dbReference type="InterPro" id="IPR020825">
    <property type="entry name" value="Phe-tRNA_synthase-like_B3/B4"/>
</dbReference>
<dbReference type="SUPFAM" id="SSF56037">
    <property type="entry name" value="PheT/TilS domain"/>
    <property type="match status" value="1"/>
</dbReference>
<evidence type="ECO:0000313" key="2">
    <source>
        <dbReference type="EMBL" id="MST54946.1"/>
    </source>
</evidence>
<organism evidence="2 3">
    <name type="scientific">Pyramidobacter porci</name>
    <dbReference type="NCBI Taxonomy" id="2605789"/>
    <lineage>
        <taxon>Bacteria</taxon>
        <taxon>Thermotogati</taxon>
        <taxon>Synergistota</taxon>
        <taxon>Synergistia</taxon>
        <taxon>Synergistales</taxon>
        <taxon>Dethiosulfovibrionaceae</taxon>
        <taxon>Pyramidobacter</taxon>
    </lineage>
</organism>
<proteinExistence type="predicted"/>
<evidence type="ECO:0000313" key="3">
    <source>
        <dbReference type="Proteomes" id="UP000473699"/>
    </source>
</evidence>
<name>A0A6L5Y9L3_9BACT</name>
<keyword evidence="3" id="KW-1185">Reference proteome</keyword>
<feature type="domain" description="B3/B4 tRNA-binding" evidence="1">
    <location>
        <begin position="62"/>
        <end position="216"/>
    </location>
</feature>
<dbReference type="RefSeq" id="WP_154528053.1">
    <property type="nucleotide sequence ID" value="NZ_VUNH01000002.1"/>
</dbReference>
<dbReference type="EMBL" id="VUNH01000002">
    <property type="protein sequence ID" value="MST54946.1"/>
    <property type="molecule type" value="Genomic_DNA"/>
</dbReference>
<dbReference type="InterPro" id="IPR005146">
    <property type="entry name" value="B3/B4_tRNA-bd"/>
</dbReference>
<gene>
    <name evidence="2" type="ORF">FYJ74_02615</name>
</gene>
<dbReference type="AlphaFoldDB" id="A0A6L5Y9L3"/>
<accession>A0A6L5Y9L3</accession>
<sequence>MKFIVASQFFEKLPDVCFGVVVARNIDNAAVYPQIDAMLEEAVAVAAARYEGRKIKDEPAILPYRRAFQTLELNPNKFMSSIEAMFTRVGKGKGLPRINPIVDLGNALSLKHALPMGAHDVGQMDDDIEVRFTREGDSFIPFGEAEAESVPAGEPVYAVGRKIRTRRWIWRQSELGKIGPQSKDIFFPIDGFASANKEAILAARRELADCCARIFGCRDVKIDFLDASHRETEL</sequence>
<dbReference type="Pfam" id="PF03483">
    <property type="entry name" value="B3_4"/>
    <property type="match status" value="1"/>
</dbReference>
<evidence type="ECO:0000259" key="1">
    <source>
        <dbReference type="SMART" id="SM00873"/>
    </source>
</evidence>
<protein>
    <recommendedName>
        <fullName evidence="1">B3/B4 tRNA-binding domain-containing protein</fullName>
    </recommendedName>
</protein>
<dbReference type="SMART" id="SM00873">
    <property type="entry name" value="B3_4"/>
    <property type="match status" value="1"/>
</dbReference>
<dbReference type="PANTHER" id="PTHR39209">
    <property type="match status" value="1"/>
</dbReference>
<dbReference type="GO" id="GO:0003723">
    <property type="term" value="F:RNA binding"/>
    <property type="evidence" value="ECO:0007669"/>
    <property type="project" value="InterPro"/>
</dbReference>
<reference evidence="2 3" key="1">
    <citation type="submission" date="2019-08" db="EMBL/GenBank/DDBJ databases">
        <title>In-depth cultivation of the pig gut microbiome towards novel bacterial diversity and tailored functional studies.</title>
        <authorList>
            <person name="Wylensek D."/>
            <person name="Hitch T.C.A."/>
            <person name="Clavel T."/>
        </authorList>
    </citation>
    <scope>NUCLEOTIDE SEQUENCE [LARGE SCALE GENOMIC DNA]</scope>
    <source>
        <strain evidence="2 3">SM-530-WT-4B</strain>
    </source>
</reference>
<dbReference type="Proteomes" id="UP000473699">
    <property type="component" value="Unassembled WGS sequence"/>
</dbReference>
<dbReference type="GO" id="GO:0004826">
    <property type="term" value="F:phenylalanine-tRNA ligase activity"/>
    <property type="evidence" value="ECO:0007669"/>
    <property type="project" value="InterPro"/>
</dbReference>
<comment type="caution">
    <text evidence="2">The sequence shown here is derived from an EMBL/GenBank/DDBJ whole genome shotgun (WGS) entry which is preliminary data.</text>
</comment>
<dbReference type="Gene3D" id="3.50.40.10">
    <property type="entry name" value="Phenylalanyl-trna Synthetase, Chain B, domain 3"/>
    <property type="match status" value="1"/>
</dbReference>